<evidence type="ECO:0000256" key="5">
    <source>
        <dbReference type="ARBA" id="ARBA00022777"/>
    </source>
</evidence>
<feature type="transmembrane region" description="Helical" evidence="6">
    <location>
        <begin position="259"/>
        <end position="284"/>
    </location>
</feature>
<dbReference type="EMBL" id="LRPB01000023">
    <property type="protein sequence ID" value="KYG84450.1"/>
    <property type="molecule type" value="Genomic_DNA"/>
</dbReference>
<dbReference type="SUPFAM" id="SSF55874">
    <property type="entry name" value="ATPase domain of HSP90 chaperone/DNA topoisomerase II/histidine kinase"/>
    <property type="match status" value="1"/>
</dbReference>
<dbReference type="InterPro" id="IPR036097">
    <property type="entry name" value="HisK_dim/P_sf"/>
</dbReference>
<dbReference type="EC" id="2.7.13.3" evidence="2"/>
<gene>
    <name evidence="8" type="ORF">AWW67_04905</name>
</gene>
<dbReference type="Pfam" id="PF02518">
    <property type="entry name" value="HATPase_c"/>
    <property type="match status" value="1"/>
</dbReference>
<keyword evidence="6" id="KW-0472">Membrane</keyword>
<sequence>MSRMKIRWLIGLLSIAMLGLIVFQFYWIKEVTKVNEERFTQNVQTALNEVTNKLARLNDTNFLQTDISQMMPSPPERMQQGDSLSSFYRPQNRRPVPYVDQSLIQFGVEIDEVNQRINFQVNFDALIQDFYDQANPNFDQERFQLEQQMKSRWRSIQKDWAEHLVGSNNLFSRVNPAELDTLLKREMRNRGIDLEYNYGIIERRTGKTNLINTSSVDDLENIKNSKLQANLFPTDLQPKDYFLSVYFPSQKQFLLKQGLLPLSASGLLMLILIGCFTYAVVVILRQKRISEIKNDFINNMTHEFKTPIATVSLATEALQDADLRKNEGIVDRYIQVIRDENKRLGMQVEKVLQIASLDKKDFRLKFETADVHDIIEKALVNIDILVQKRQGSITSQLLASSPIIEADKVHLTNIIYNLLDNANKYSPEPPEIHIRTENISTGVIIKISDKGIGMSREDIDKIFEKFYRVSTGNIHDVKGFGLGLSYVKNIVEMHKGTISVKSDLGKGSTFKVYLPFNHG</sequence>
<dbReference type="GO" id="GO:0000155">
    <property type="term" value="F:phosphorelay sensor kinase activity"/>
    <property type="evidence" value="ECO:0007669"/>
    <property type="project" value="InterPro"/>
</dbReference>
<dbReference type="CDD" id="cd00075">
    <property type="entry name" value="HATPase"/>
    <property type="match status" value="1"/>
</dbReference>
<evidence type="ECO:0000259" key="7">
    <source>
        <dbReference type="PROSITE" id="PS50109"/>
    </source>
</evidence>
<dbReference type="PRINTS" id="PR00344">
    <property type="entry name" value="BCTRLSENSOR"/>
</dbReference>
<dbReference type="SMART" id="SM00387">
    <property type="entry name" value="HATPase_c"/>
    <property type="match status" value="1"/>
</dbReference>
<dbReference type="STRING" id="1914963.AWW67_04905"/>
<protein>
    <recommendedName>
        <fullName evidence="2">histidine kinase</fullName>
        <ecNumber evidence="2">2.7.13.3</ecNumber>
    </recommendedName>
</protein>
<name>A0A150Y080_9BACT</name>
<dbReference type="InterPro" id="IPR003661">
    <property type="entry name" value="HisK_dim/P_dom"/>
</dbReference>
<keyword evidence="3" id="KW-0597">Phosphoprotein</keyword>
<dbReference type="AlphaFoldDB" id="A0A150Y080"/>
<dbReference type="PROSITE" id="PS50109">
    <property type="entry name" value="HIS_KIN"/>
    <property type="match status" value="1"/>
</dbReference>
<keyword evidence="6" id="KW-0812">Transmembrane</keyword>
<dbReference type="SUPFAM" id="SSF47384">
    <property type="entry name" value="Homodimeric domain of signal transducing histidine kinase"/>
    <property type="match status" value="1"/>
</dbReference>
<evidence type="ECO:0000256" key="4">
    <source>
        <dbReference type="ARBA" id="ARBA00022679"/>
    </source>
</evidence>
<feature type="domain" description="Histidine kinase" evidence="7">
    <location>
        <begin position="299"/>
        <end position="518"/>
    </location>
</feature>
<dbReference type="InterPro" id="IPR036890">
    <property type="entry name" value="HATPase_C_sf"/>
</dbReference>
<keyword evidence="4" id="KW-0808">Transferase</keyword>
<dbReference type="PANTHER" id="PTHR43547:SF2">
    <property type="entry name" value="HYBRID SIGNAL TRANSDUCTION HISTIDINE KINASE C"/>
    <property type="match status" value="1"/>
</dbReference>
<keyword evidence="6" id="KW-1133">Transmembrane helix</keyword>
<dbReference type="FunFam" id="3.30.565.10:FF:000006">
    <property type="entry name" value="Sensor histidine kinase WalK"/>
    <property type="match status" value="1"/>
</dbReference>
<accession>A0A150Y080</accession>
<dbReference type="InterPro" id="IPR005467">
    <property type="entry name" value="His_kinase_dom"/>
</dbReference>
<evidence type="ECO:0000256" key="3">
    <source>
        <dbReference type="ARBA" id="ARBA00022553"/>
    </source>
</evidence>
<organism evidence="8 9">
    <name type="scientific">Roseivirga seohaensis</name>
    <dbReference type="NCBI Taxonomy" id="1914963"/>
    <lineage>
        <taxon>Bacteria</taxon>
        <taxon>Pseudomonadati</taxon>
        <taxon>Bacteroidota</taxon>
        <taxon>Cytophagia</taxon>
        <taxon>Cytophagales</taxon>
        <taxon>Roseivirgaceae</taxon>
        <taxon>Roseivirga</taxon>
    </lineage>
</organism>
<dbReference type="Gene3D" id="3.30.565.10">
    <property type="entry name" value="Histidine kinase-like ATPase, C-terminal domain"/>
    <property type="match status" value="1"/>
</dbReference>
<keyword evidence="5" id="KW-0418">Kinase</keyword>
<dbReference type="CDD" id="cd00082">
    <property type="entry name" value="HisKA"/>
    <property type="match status" value="1"/>
</dbReference>
<dbReference type="PANTHER" id="PTHR43547">
    <property type="entry name" value="TWO-COMPONENT HISTIDINE KINASE"/>
    <property type="match status" value="1"/>
</dbReference>
<dbReference type="Proteomes" id="UP000075663">
    <property type="component" value="Unassembled WGS sequence"/>
</dbReference>
<evidence type="ECO:0000256" key="1">
    <source>
        <dbReference type="ARBA" id="ARBA00000085"/>
    </source>
</evidence>
<dbReference type="Gene3D" id="1.10.287.130">
    <property type="match status" value="1"/>
</dbReference>
<evidence type="ECO:0000256" key="2">
    <source>
        <dbReference type="ARBA" id="ARBA00012438"/>
    </source>
</evidence>
<dbReference type="Pfam" id="PF00512">
    <property type="entry name" value="HisKA"/>
    <property type="match status" value="1"/>
</dbReference>
<proteinExistence type="predicted"/>
<dbReference type="SMART" id="SM00388">
    <property type="entry name" value="HisKA"/>
    <property type="match status" value="1"/>
</dbReference>
<reference evidence="8 9" key="1">
    <citation type="submission" date="2016-01" db="EMBL/GenBank/DDBJ databases">
        <title>Genome sequencing of Roseivirga seohaensis SW-152.</title>
        <authorList>
            <person name="Selvaratnam C."/>
            <person name="Thevarajoo S."/>
            <person name="Goh K.M."/>
            <person name="Ee R."/>
            <person name="Chan K.-G."/>
            <person name="Chong C.S."/>
        </authorList>
    </citation>
    <scope>NUCLEOTIDE SEQUENCE [LARGE SCALE GENOMIC DNA]</scope>
    <source>
        <strain evidence="8 9">SW-152</strain>
    </source>
</reference>
<evidence type="ECO:0000313" key="9">
    <source>
        <dbReference type="Proteomes" id="UP000075663"/>
    </source>
</evidence>
<feature type="transmembrane region" description="Helical" evidence="6">
    <location>
        <begin position="7"/>
        <end position="28"/>
    </location>
</feature>
<evidence type="ECO:0000313" key="8">
    <source>
        <dbReference type="EMBL" id="KYG84450.1"/>
    </source>
</evidence>
<evidence type="ECO:0000256" key="6">
    <source>
        <dbReference type="SAM" id="Phobius"/>
    </source>
</evidence>
<comment type="caution">
    <text evidence="8">The sequence shown here is derived from an EMBL/GenBank/DDBJ whole genome shotgun (WGS) entry which is preliminary data.</text>
</comment>
<comment type="catalytic activity">
    <reaction evidence="1">
        <text>ATP + protein L-histidine = ADP + protein N-phospho-L-histidine.</text>
        <dbReference type="EC" id="2.7.13.3"/>
    </reaction>
</comment>
<dbReference type="InterPro" id="IPR003594">
    <property type="entry name" value="HATPase_dom"/>
</dbReference>
<dbReference type="InterPro" id="IPR004358">
    <property type="entry name" value="Sig_transdc_His_kin-like_C"/>
</dbReference>